<keyword evidence="3 6" id="KW-0378">Hydrolase</keyword>
<feature type="transmembrane region" description="Helical" evidence="7">
    <location>
        <begin position="262"/>
        <end position="285"/>
    </location>
</feature>
<feature type="transmembrane region" description="Helical" evidence="7">
    <location>
        <begin position="66"/>
        <end position="87"/>
    </location>
</feature>
<name>A0A6L9S2S3_9ACTN</name>
<dbReference type="GO" id="GO:0004222">
    <property type="term" value="F:metalloendopeptidase activity"/>
    <property type="evidence" value="ECO:0007669"/>
    <property type="project" value="InterPro"/>
</dbReference>
<dbReference type="InterPro" id="IPR052173">
    <property type="entry name" value="Beta-lactam_resp_regulator"/>
</dbReference>
<comment type="cofactor">
    <cofactor evidence="6">
        <name>Zn(2+)</name>
        <dbReference type="ChEBI" id="CHEBI:29105"/>
    </cofactor>
    <text evidence="6">Binds 1 zinc ion per subunit.</text>
</comment>
<evidence type="ECO:0000256" key="3">
    <source>
        <dbReference type="ARBA" id="ARBA00022801"/>
    </source>
</evidence>
<keyword evidence="2" id="KW-0479">Metal-binding</keyword>
<organism evidence="9 10">
    <name type="scientific">Phytoactinopolyspora halotolerans</name>
    <dbReference type="NCBI Taxonomy" id="1981512"/>
    <lineage>
        <taxon>Bacteria</taxon>
        <taxon>Bacillati</taxon>
        <taxon>Actinomycetota</taxon>
        <taxon>Actinomycetes</taxon>
        <taxon>Jiangellales</taxon>
        <taxon>Jiangellaceae</taxon>
        <taxon>Phytoactinopolyspora</taxon>
    </lineage>
</organism>
<dbReference type="PANTHER" id="PTHR34978:SF3">
    <property type="entry name" value="SLR0241 PROTEIN"/>
    <property type="match status" value="1"/>
</dbReference>
<dbReference type="Pfam" id="PF01435">
    <property type="entry name" value="Peptidase_M48"/>
    <property type="match status" value="1"/>
</dbReference>
<keyword evidence="7" id="KW-0472">Membrane</keyword>
<evidence type="ECO:0000259" key="8">
    <source>
        <dbReference type="Pfam" id="PF01435"/>
    </source>
</evidence>
<evidence type="ECO:0000256" key="7">
    <source>
        <dbReference type="SAM" id="Phobius"/>
    </source>
</evidence>
<comment type="caution">
    <text evidence="9">The sequence shown here is derived from an EMBL/GenBank/DDBJ whole genome shotgun (WGS) entry which is preliminary data.</text>
</comment>
<dbReference type="CDD" id="cd07326">
    <property type="entry name" value="M56_BlaR1_MecR1_like"/>
    <property type="match status" value="1"/>
</dbReference>
<keyword evidence="10" id="KW-1185">Reference proteome</keyword>
<feature type="transmembrane region" description="Helical" evidence="7">
    <location>
        <begin position="34"/>
        <end position="59"/>
    </location>
</feature>
<dbReference type="InterPro" id="IPR001915">
    <property type="entry name" value="Peptidase_M48"/>
</dbReference>
<keyword evidence="4 6" id="KW-0862">Zinc</keyword>
<dbReference type="GO" id="GO:0046872">
    <property type="term" value="F:metal ion binding"/>
    <property type="evidence" value="ECO:0007669"/>
    <property type="project" value="UniProtKB-KW"/>
</dbReference>
<evidence type="ECO:0000256" key="1">
    <source>
        <dbReference type="ARBA" id="ARBA00022670"/>
    </source>
</evidence>
<accession>A0A6L9S2S3</accession>
<comment type="similarity">
    <text evidence="6">Belongs to the peptidase M48 family.</text>
</comment>
<sequence length="292" mass="30564">MVLAALALVLSGPGPAWLARARWPRRVPRAALVLWQALALAALLSAVGAGLSVATLAVLEARPNPVVSVLYAAALAITLTVLARLLWSAHTLGVGLRARRRRHRELVDILGRPDRRAPGARVLDADPPFAYCVPGLHARLVVSSSALEALSDDEVRAVLEHERAHVRARHDLVLEGFAALRNAFPKVVRSRAALDSAAGLVEMLADDAARRRVGALPLGRALTRLAGAPVPAAAIGAGNISAVERIHRLAEPPAPLSRGLAAATYLAAAALVVVPTLTVAAPWLARLAAYAS</sequence>
<evidence type="ECO:0000313" key="10">
    <source>
        <dbReference type="Proteomes" id="UP000475214"/>
    </source>
</evidence>
<reference evidence="9 10" key="1">
    <citation type="submission" date="2020-02" db="EMBL/GenBank/DDBJ databases">
        <authorList>
            <person name="Li X.-J."/>
            <person name="Han X.-M."/>
        </authorList>
    </citation>
    <scope>NUCLEOTIDE SEQUENCE [LARGE SCALE GENOMIC DNA]</scope>
    <source>
        <strain evidence="9 10">CCTCC AB 2017055</strain>
    </source>
</reference>
<evidence type="ECO:0000256" key="5">
    <source>
        <dbReference type="ARBA" id="ARBA00023049"/>
    </source>
</evidence>
<evidence type="ECO:0000256" key="2">
    <source>
        <dbReference type="ARBA" id="ARBA00022723"/>
    </source>
</evidence>
<evidence type="ECO:0000256" key="4">
    <source>
        <dbReference type="ARBA" id="ARBA00022833"/>
    </source>
</evidence>
<gene>
    <name evidence="9" type="ORF">G1H10_04930</name>
</gene>
<keyword evidence="7" id="KW-1133">Transmembrane helix</keyword>
<dbReference type="GO" id="GO:0006508">
    <property type="term" value="P:proteolysis"/>
    <property type="evidence" value="ECO:0007669"/>
    <property type="project" value="UniProtKB-KW"/>
</dbReference>
<dbReference type="PANTHER" id="PTHR34978">
    <property type="entry name" value="POSSIBLE SENSOR-TRANSDUCER PROTEIN BLAR"/>
    <property type="match status" value="1"/>
</dbReference>
<dbReference type="AlphaFoldDB" id="A0A6L9S2S3"/>
<proteinExistence type="inferred from homology"/>
<evidence type="ECO:0000256" key="6">
    <source>
        <dbReference type="RuleBase" id="RU003983"/>
    </source>
</evidence>
<dbReference type="Proteomes" id="UP000475214">
    <property type="component" value="Unassembled WGS sequence"/>
</dbReference>
<dbReference type="Gene3D" id="3.30.2010.10">
    <property type="entry name" value="Metalloproteases ('zincins'), catalytic domain"/>
    <property type="match status" value="1"/>
</dbReference>
<feature type="domain" description="Peptidase M48" evidence="8">
    <location>
        <begin position="101"/>
        <end position="176"/>
    </location>
</feature>
<keyword evidence="5 6" id="KW-0482">Metalloprotease</keyword>
<keyword evidence="1 6" id="KW-0645">Protease</keyword>
<dbReference type="EMBL" id="JAAGOA010000003">
    <property type="protein sequence ID" value="NED99505.1"/>
    <property type="molecule type" value="Genomic_DNA"/>
</dbReference>
<keyword evidence="7" id="KW-0812">Transmembrane</keyword>
<protein>
    <submittedName>
        <fullName evidence="9">M56 family metallopeptidase</fullName>
    </submittedName>
</protein>
<evidence type="ECO:0000313" key="9">
    <source>
        <dbReference type="EMBL" id="NED99505.1"/>
    </source>
</evidence>